<dbReference type="RefSeq" id="WP_318353150.1">
    <property type="nucleotide sequence ID" value="NZ_JAWQEV010000002.1"/>
</dbReference>
<dbReference type="Gene3D" id="3.30.70.100">
    <property type="match status" value="1"/>
</dbReference>
<dbReference type="Pfam" id="PF00403">
    <property type="entry name" value="HMA"/>
    <property type="match status" value="1"/>
</dbReference>
<reference evidence="3 4" key="1">
    <citation type="submission" date="2023-11" db="EMBL/GenBank/DDBJ databases">
        <title>Draft genome sequence of Microbacterium arthrosphaerae JCM 30492.</title>
        <authorList>
            <person name="Zhang G."/>
            <person name="Ding Y."/>
        </authorList>
    </citation>
    <scope>NUCLEOTIDE SEQUENCE [LARGE SCALE GENOMIC DNA]</scope>
    <source>
        <strain evidence="3 4">JCM 30492</strain>
    </source>
</reference>
<dbReference type="InterPro" id="IPR006121">
    <property type="entry name" value="HMA_dom"/>
</dbReference>
<organism evidence="3 4">
    <name type="scientific">Microbacterium arthrosphaerae</name>
    <dbReference type="NCBI Taxonomy" id="792652"/>
    <lineage>
        <taxon>Bacteria</taxon>
        <taxon>Bacillati</taxon>
        <taxon>Actinomycetota</taxon>
        <taxon>Actinomycetes</taxon>
        <taxon>Micrococcales</taxon>
        <taxon>Microbacteriaceae</taxon>
        <taxon>Microbacterium</taxon>
    </lineage>
</organism>
<gene>
    <name evidence="3" type="ORF">R8Z58_07525</name>
</gene>
<protein>
    <submittedName>
        <fullName evidence="3">Cation transporter</fullName>
    </submittedName>
</protein>
<evidence type="ECO:0000256" key="1">
    <source>
        <dbReference type="ARBA" id="ARBA00022723"/>
    </source>
</evidence>
<dbReference type="Proteomes" id="UP001283109">
    <property type="component" value="Unassembled WGS sequence"/>
</dbReference>
<dbReference type="CDD" id="cd00371">
    <property type="entry name" value="HMA"/>
    <property type="match status" value="1"/>
</dbReference>
<dbReference type="SUPFAM" id="SSF55008">
    <property type="entry name" value="HMA, heavy metal-associated domain"/>
    <property type="match status" value="1"/>
</dbReference>
<accession>A0ABU4H023</accession>
<evidence type="ECO:0000313" key="4">
    <source>
        <dbReference type="Proteomes" id="UP001283109"/>
    </source>
</evidence>
<name>A0ABU4H023_9MICO</name>
<keyword evidence="4" id="KW-1185">Reference proteome</keyword>
<comment type="caution">
    <text evidence="3">The sequence shown here is derived from an EMBL/GenBank/DDBJ whole genome shotgun (WGS) entry which is preliminary data.</text>
</comment>
<sequence>MNTENRNDLGLRDAGAGCACCAIASTPETVGEVTAAVTSEVLVTGMTCSHCVSSVTEELSAIDGVEGVSVDLNAGGASRVTIRSSTPIPATAVEAAVAEAGYALASSPS</sequence>
<keyword evidence="1" id="KW-0479">Metal-binding</keyword>
<dbReference type="EMBL" id="JAWQEV010000002">
    <property type="protein sequence ID" value="MDW4572625.1"/>
    <property type="molecule type" value="Genomic_DNA"/>
</dbReference>
<feature type="domain" description="HMA" evidence="2">
    <location>
        <begin position="37"/>
        <end position="105"/>
    </location>
</feature>
<dbReference type="PROSITE" id="PS50846">
    <property type="entry name" value="HMA_2"/>
    <property type="match status" value="1"/>
</dbReference>
<dbReference type="InterPro" id="IPR017969">
    <property type="entry name" value="Heavy-metal-associated_CS"/>
</dbReference>
<proteinExistence type="predicted"/>
<evidence type="ECO:0000313" key="3">
    <source>
        <dbReference type="EMBL" id="MDW4572625.1"/>
    </source>
</evidence>
<dbReference type="InterPro" id="IPR036163">
    <property type="entry name" value="HMA_dom_sf"/>
</dbReference>
<evidence type="ECO:0000259" key="2">
    <source>
        <dbReference type="PROSITE" id="PS50846"/>
    </source>
</evidence>
<dbReference type="PROSITE" id="PS01047">
    <property type="entry name" value="HMA_1"/>
    <property type="match status" value="1"/>
</dbReference>